<sequence length="379" mass="40528">MKKRWISGAIAVALAAGGYFYWQPSADDANMTQPVLTVAKGSIEKTAIAVGKIVPAHSVQIKSQLEGIVEEIYHHTGEQVEAGTALFKIKPNPTPQKLTQATTDVTTSQARLESALQKFENLEGLVKNKVIPSNYSDYIQAKADLRQAKADLRQKQQNLDLIQSGESSVGKSKLSSTIYAPISGTVLNVLVEVGEPIISTESNQAATVMMSMANMEDIIFKGSVSEHDAAQLSPGMAANLTMAPYPDVVVNAKLNKVAVQSEKLNASNGQTASGNFDNGFQIEINKIHFPDDLTVRSGFSATAKITLKAVNDVPTIPERALQFEGSNPSVLIPDESEAGFHPQPVKLGLSDGINVQVLEGVEQGQEILDASMMMGVPNA</sequence>
<dbReference type="GO" id="GO:0022857">
    <property type="term" value="F:transmembrane transporter activity"/>
    <property type="evidence" value="ECO:0007669"/>
    <property type="project" value="InterPro"/>
</dbReference>
<dbReference type="InterPro" id="IPR058625">
    <property type="entry name" value="MdtA-like_BSH"/>
</dbReference>
<dbReference type="Gene3D" id="1.10.287.470">
    <property type="entry name" value="Helix hairpin bin"/>
    <property type="match status" value="1"/>
</dbReference>
<comment type="caution">
    <text evidence="7">The sequence shown here is derived from an EMBL/GenBank/DDBJ whole genome shotgun (WGS) entry which is preliminary data.</text>
</comment>
<feature type="domain" description="Multidrug resistance protein MdtA-like barrel-sandwich hybrid" evidence="5">
    <location>
        <begin position="58"/>
        <end position="208"/>
    </location>
</feature>
<name>A0A178K2V0_9GAMM</name>
<gene>
    <name evidence="7" type="ORF">A3K86_22245</name>
</gene>
<dbReference type="STRING" id="858640.A3K86_22245"/>
<keyword evidence="3 4" id="KW-0175">Coiled coil</keyword>
<comment type="subcellular location">
    <subcellularLocation>
        <location evidence="1">Cell envelope</location>
    </subcellularLocation>
</comment>
<dbReference type="InterPro" id="IPR050465">
    <property type="entry name" value="UPF0194_transport"/>
</dbReference>
<evidence type="ECO:0000256" key="4">
    <source>
        <dbReference type="SAM" id="Coils"/>
    </source>
</evidence>
<organism evidence="7 8">
    <name type="scientific">Photobacterium jeanii</name>
    <dbReference type="NCBI Taxonomy" id="858640"/>
    <lineage>
        <taxon>Bacteria</taxon>
        <taxon>Pseudomonadati</taxon>
        <taxon>Pseudomonadota</taxon>
        <taxon>Gammaproteobacteria</taxon>
        <taxon>Vibrionales</taxon>
        <taxon>Vibrionaceae</taxon>
        <taxon>Photobacterium</taxon>
    </lineage>
</organism>
<protein>
    <submittedName>
        <fullName evidence="7">Efflux transporter periplasmic adaptor subunit</fullName>
    </submittedName>
</protein>
<comment type="similarity">
    <text evidence="2">Belongs to the membrane fusion protein (MFP) (TC 8.A.1) family.</text>
</comment>
<proteinExistence type="inferred from homology"/>
<dbReference type="PANTHER" id="PTHR32347:SF14">
    <property type="entry name" value="EFFLUX SYSTEM COMPONENT YKNX-RELATED"/>
    <property type="match status" value="1"/>
</dbReference>
<dbReference type="SUPFAM" id="SSF111369">
    <property type="entry name" value="HlyD-like secretion proteins"/>
    <property type="match status" value="1"/>
</dbReference>
<dbReference type="RefSeq" id="WP_068336862.1">
    <property type="nucleotide sequence ID" value="NZ_LVHF01000033.1"/>
</dbReference>
<feature type="domain" description="CzcB-like C-terminal circularly permuted SH3-like" evidence="6">
    <location>
        <begin position="316"/>
        <end position="367"/>
    </location>
</feature>
<dbReference type="OrthoDB" id="9809068at2"/>
<dbReference type="Proteomes" id="UP000078503">
    <property type="component" value="Unassembled WGS sequence"/>
</dbReference>
<dbReference type="Gene3D" id="2.40.50.100">
    <property type="match status" value="1"/>
</dbReference>
<dbReference type="Pfam" id="PF25975">
    <property type="entry name" value="CzcB_C"/>
    <property type="match status" value="1"/>
</dbReference>
<reference evidence="7 8" key="1">
    <citation type="submission" date="2016-03" db="EMBL/GenBank/DDBJ databases">
        <title>Photobacterium proteolyticum sp. nov. a protease producing bacterium isolated from ocean sediments of Laizhou Bay.</title>
        <authorList>
            <person name="Li Y."/>
        </authorList>
    </citation>
    <scope>NUCLEOTIDE SEQUENCE [LARGE SCALE GENOMIC DNA]</scope>
    <source>
        <strain evidence="7 8">R-40508</strain>
    </source>
</reference>
<evidence type="ECO:0000256" key="1">
    <source>
        <dbReference type="ARBA" id="ARBA00004196"/>
    </source>
</evidence>
<dbReference type="Pfam" id="PF25917">
    <property type="entry name" value="BSH_RND"/>
    <property type="match status" value="1"/>
</dbReference>
<dbReference type="InterPro" id="IPR006143">
    <property type="entry name" value="RND_pump_MFP"/>
</dbReference>
<evidence type="ECO:0000313" key="8">
    <source>
        <dbReference type="Proteomes" id="UP000078503"/>
    </source>
</evidence>
<accession>A0A178K2V0</accession>
<dbReference type="NCBIfam" id="TIGR01730">
    <property type="entry name" value="RND_mfp"/>
    <property type="match status" value="1"/>
</dbReference>
<evidence type="ECO:0000313" key="7">
    <source>
        <dbReference type="EMBL" id="OAN11639.1"/>
    </source>
</evidence>
<dbReference type="GO" id="GO:0016020">
    <property type="term" value="C:membrane"/>
    <property type="evidence" value="ECO:0007669"/>
    <property type="project" value="InterPro"/>
</dbReference>
<dbReference type="PANTHER" id="PTHR32347">
    <property type="entry name" value="EFFLUX SYSTEM COMPONENT YKNX-RELATED"/>
    <property type="match status" value="1"/>
</dbReference>
<feature type="coiled-coil region" evidence="4">
    <location>
        <begin position="135"/>
        <end position="165"/>
    </location>
</feature>
<dbReference type="InterPro" id="IPR058649">
    <property type="entry name" value="CzcB_C"/>
</dbReference>
<evidence type="ECO:0000259" key="5">
    <source>
        <dbReference type="Pfam" id="PF25917"/>
    </source>
</evidence>
<evidence type="ECO:0000256" key="3">
    <source>
        <dbReference type="ARBA" id="ARBA00023054"/>
    </source>
</evidence>
<dbReference type="EMBL" id="LVHF01000033">
    <property type="protein sequence ID" value="OAN11639.1"/>
    <property type="molecule type" value="Genomic_DNA"/>
</dbReference>
<dbReference type="AlphaFoldDB" id="A0A178K2V0"/>
<dbReference type="Gene3D" id="2.40.30.170">
    <property type="match status" value="1"/>
</dbReference>
<keyword evidence="8" id="KW-1185">Reference proteome</keyword>
<dbReference type="Gene3D" id="2.40.420.20">
    <property type="match status" value="1"/>
</dbReference>
<evidence type="ECO:0000256" key="2">
    <source>
        <dbReference type="ARBA" id="ARBA00009477"/>
    </source>
</evidence>
<dbReference type="GO" id="GO:0030313">
    <property type="term" value="C:cell envelope"/>
    <property type="evidence" value="ECO:0007669"/>
    <property type="project" value="UniProtKB-SubCell"/>
</dbReference>
<evidence type="ECO:0000259" key="6">
    <source>
        <dbReference type="Pfam" id="PF25975"/>
    </source>
</evidence>